<keyword evidence="5" id="KW-1185">Reference proteome</keyword>
<evidence type="ECO:0000259" key="2">
    <source>
        <dbReference type="Pfam" id="PF06742"/>
    </source>
</evidence>
<dbReference type="InterPro" id="IPR010621">
    <property type="entry name" value="DUF1214"/>
</dbReference>
<dbReference type="Gene3D" id="2.60.40.1610">
    <property type="entry name" value="Domain of unknown function DUF1254"/>
    <property type="match status" value="1"/>
</dbReference>
<evidence type="ECO:0000313" key="5">
    <source>
        <dbReference type="Proteomes" id="UP001158576"/>
    </source>
</evidence>
<evidence type="ECO:0000313" key="4">
    <source>
        <dbReference type="EMBL" id="CAG5111838.1"/>
    </source>
</evidence>
<dbReference type="PANTHER" id="PTHR36509">
    <property type="entry name" value="BLL3101 PROTEIN"/>
    <property type="match status" value="1"/>
</dbReference>
<dbReference type="Proteomes" id="UP001158576">
    <property type="component" value="Chromosome 2"/>
</dbReference>
<dbReference type="PANTHER" id="PTHR36509:SF3">
    <property type="entry name" value="SIGNAL PEPTIDE PROTEIN"/>
    <property type="match status" value="1"/>
</dbReference>
<evidence type="ECO:0000256" key="1">
    <source>
        <dbReference type="SAM" id="SignalP"/>
    </source>
</evidence>
<dbReference type="InterPro" id="IPR037049">
    <property type="entry name" value="DUF1214_C_sf"/>
</dbReference>
<feature type="domain" description="DUF1214" evidence="2">
    <location>
        <begin position="239"/>
        <end position="323"/>
    </location>
</feature>
<name>A0ABN7T5V7_OIKDI</name>
<evidence type="ECO:0000259" key="3">
    <source>
        <dbReference type="Pfam" id="PF06863"/>
    </source>
</evidence>
<keyword evidence="1" id="KW-0732">Signal</keyword>
<dbReference type="InterPro" id="IPR010679">
    <property type="entry name" value="DUF1254"/>
</dbReference>
<dbReference type="Pfam" id="PF06863">
    <property type="entry name" value="DUF1254"/>
    <property type="match status" value="1"/>
</dbReference>
<accession>A0ABN7T5V7</accession>
<proteinExistence type="predicted"/>
<organism evidence="4 5">
    <name type="scientific">Oikopleura dioica</name>
    <name type="common">Tunicate</name>
    <dbReference type="NCBI Taxonomy" id="34765"/>
    <lineage>
        <taxon>Eukaryota</taxon>
        <taxon>Metazoa</taxon>
        <taxon>Chordata</taxon>
        <taxon>Tunicata</taxon>
        <taxon>Appendicularia</taxon>
        <taxon>Copelata</taxon>
        <taxon>Oikopleuridae</taxon>
        <taxon>Oikopleura</taxon>
    </lineage>
</organism>
<dbReference type="Gene3D" id="2.60.120.600">
    <property type="entry name" value="Domain of unknown function DUF1214, C-terminal domain"/>
    <property type="match status" value="1"/>
</dbReference>
<feature type="domain" description="DUF1254" evidence="3">
    <location>
        <begin position="55"/>
        <end position="110"/>
    </location>
</feature>
<feature type="signal peptide" evidence="1">
    <location>
        <begin position="1"/>
        <end position="18"/>
    </location>
</feature>
<reference evidence="4 5" key="1">
    <citation type="submission" date="2021-04" db="EMBL/GenBank/DDBJ databases">
        <authorList>
            <person name="Bliznina A."/>
        </authorList>
    </citation>
    <scope>NUCLEOTIDE SEQUENCE [LARGE SCALE GENOMIC DNA]</scope>
</reference>
<dbReference type="SUPFAM" id="SSF160935">
    <property type="entry name" value="VPA0735-like"/>
    <property type="match status" value="1"/>
</dbReference>
<dbReference type="EMBL" id="OU015567">
    <property type="protein sequence ID" value="CAG5111838.1"/>
    <property type="molecule type" value="Genomic_DNA"/>
</dbReference>
<gene>
    <name evidence="4" type="ORF">OKIOD_LOCUS14874</name>
</gene>
<protein>
    <submittedName>
        <fullName evidence="4">Oidioi.mRNA.OKI2018_I69.chr2.g6109.t1.cds</fullName>
    </submittedName>
</protein>
<sequence>MKLFPALVSTFLAAETCSEKSSCDDLKKYERVEAGNFARVQSHVNMKKWGNLFGINKFFHMRKVSGPEDPIPRPNADTLYSIGVIDLSAGPVGLSVPDVGDKYFSVTCYDEDMYITAYETAPAQFKLKDDDEMSRYQVCALRIAVNSKEELPELHKMQDEAKIFSPQESYPPIDLPDYDQEQYKIVYSNLLTLSHQMSELGDAYAFKGQKDDISRMLGAAAGWGGLGTSMAKYEGGTVQINDGKTEYMIKVVGEVPTDCFWSVTTYKEDRLTYGINNINSNNLKRDKDGNVVIIFSNNHTDESANYLNIEENWNYIVRIYEPKAPVRDGSWKFPEPVLYQ</sequence>
<dbReference type="Pfam" id="PF06742">
    <property type="entry name" value="DUF1214"/>
    <property type="match status" value="1"/>
</dbReference>
<feature type="chain" id="PRO_5045156480" evidence="1">
    <location>
        <begin position="19"/>
        <end position="340"/>
    </location>
</feature>
<dbReference type="InterPro" id="IPR037050">
    <property type="entry name" value="DUF1254_sf"/>
</dbReference>